<organism evidence="1 2">
    <name type="scientific">Acidithiobacillus ferruginosus</name>
    <dbReference type="NCBI Taxonomy" id="3063951"/>
    <lineage>
        <taxon>Bacteria</taxon>
        <taxon>Pseudomonadati</taxon>
        <taxon>Pseudomonadota</taxon>
        <taxon>Acidithiobacillia</taxon>
        <taxon>Acidithiobacillales</taxon>
        <taxon>Acidithiobacillaceae</taxon>
        <taxon>Acidithiobacillus</taxon>
    </lineage>
</organism>
<dbReference type="EMBL" id="CP130946">
    <property type="protein sequence ID" value="XRP74047.1"/>
    <property type="molecule type" value="Genomic_DNA"/>
</dbReference>
<accession>A0ACD5IJU5</accession>
<reference evidence="1 2" key="1">
    <citation type="journal article" date="2021" name="ISME J.">
        <title>Genomic evolution of the class Acidithiobacillia: deep-branching Proteobacteria living in extreme acidic conditions.</title>
        <authorList>
            <person name="Moya-Beltran A."/>
            <person name="Beard S."/>
            <person name="Rojas-Villalobos C."/>
            <person name="Issotta F."/>
            <person name="Gallardo Y."/>
            <person name="Ulloa R."/>
            <person name="Giaveno A."/>
            <person name="Degli Esposti M."/>
            <person name="Johnson D.B."/>
            <person name="Quatrini R."/>
        </authorList>
    </citation>
    <scope>NUCLEOTIDE SEQUENCE [LARGE SCALE GENOMIC DNA]</scope>
    <source>
        <strain evidence="1 2">CF3</strain>
    </source>
</reference>
<evidence type="ECO:0000313" key="2">
    <source>
        <dbReference type="Proteomes" id="UP001196097"/>
    </source>
</evidence>
<keyword evidence="1" id="KW-0969">Cilium</keyword>
<keyword evidence="2" id="KW-1185">Reference proteome</keyword>
<dbReference type="Proteomes" id="UP001196097">
    <property type="component" value="Chromosome"/>
</dbReference>
<gene>
    <name evidence="1" type="primary">flgM</name>
    <name evidence="1" type="ORF">HF292_005195</name>
</gene>
<evidence type="ECO:0000313" key="1">
    <source>
        <dbReference type="EMBL" id="XRP74047.1"/>
    </source>
</evidence>
<sequence>MNPINPYSGLPGTKVRTNAGPAVTANQPASGVGTARTAKGPVVAQDHVTLSPAARSLLAAQTSAPANAGRVQGIKSAIANGTYQVSPQRIGQGLTQDAQQFLPLTTNNKA</sequence>
<keyword evidence="1" id="KW-0966">Cell projection</keyword>
<proteinExistence type="predicted"/>
<protein>
    <submittedName>
        <fullName evidence="1">Flagellar biosynthesis anti-sigma factor FlgM</fullName>
    </submittedName>
</protein>
<name>A0ACD5IJU5_9PROT</name>
<keyword evidence="1" id="KW-0282">Flagellum</keyword>